<reference evidence="3 4" key="1">
    <citation type="journal article" date="2017" name="ISME J.">
        <title>Energy and carbon metabolisms in a deep terrestrial subsurface fluid microbial community.</title>
        <authorList>
            <person name="Momper L."/>
            <person name="Jungbluth S.P."/>
            <person name="Lee M.D."/>
            <person name="Amend J.P."/>
        </authorList>
    </citation>
    <scope>NUCLEOTIDE SEQUENCE [LARGE SCALE GENOMIC DNA]</scope>
    <source>
        <strain evidence="3">SURF_5</strain>
    </source>
</reference>
<dbReference type="AlphaFoldDB" id="A0A3A4NL08"/>
<feature type="domain" description="Spermatogenesis-associated protein 20-like TRX" evidence="1">
    <location>
        <begin position="27"/>
        <end position="187"/>
    </location>
</feature>
<dbReference type="CDD" id="cd02955">
    <property type="entry name" value="SSP411"/>
    <property type="match status" value="1"/>
</dbReference>
<dbReference type="InterPro" id="IPR004879">
    <property type="entry name" value="Ssp411-like_TRX"/>
</dbReference>
<evidence type="ECO:0000259" key="1">
    <source>
        <dbReference type="Pfam" id="PF03190"/>
    </source>
</evidence>
<dbReference type="EMBL" id="QZKU01000085">
    <property type="protein sequence ID" value="RJP19769.1"/>
    <property type="molecule type" value="Genomic_DNA"/>
</dbReference>
<dbReference type="InterPro" id="IPR036249">
    <property type="entry name" value="Thioredoxin-like_sf"/>
</dbReference>
<accession>A0A3A4NL08</accession>
<dbReference type="SUPFAM" id="SSF52833">
    <property type="entry name" value="Thioredoxin-like"/>
    <property type="match status" value="1"/>
</dbReference>
<organism evidence="3 4">
    <name type="scientific">Abyssobacteria bacterium (strain SURF_5)</name>
    <dbReference type="NCBI Taxonomy" id="2093360"/>
    <lineage>
        <taxon>Bacteria</taxon>
        <taxon>Pseudomonadati</taxon>
        <taxon>Candidatus Hydrogenedentota</taxon>
        <taxon>Candidatus Abyssobacteria</taxon>
    </lineage>
</organism>
<dbReference type="Proteomes" id="UP000265882">
    <property type="component" value="Unassembled WGS sequence"/>
</dbReference>
<gene>
    <name evidence="3" type="ORF">C4520_12465</name>
</gene>
<protein>
    <submittedName>
        <fullName evidence="3">DUF255 domain-containing protein</fullName>
    </submittedName>
</protein>
<comment type="caution">
    <text evidence="3">The sequence shown here is derived from an EMBL/GenBank/DDBJ whole genome shotgun (WGS) entry which is preliminary data.</text>
</comment>
<dbReference type="Pfam" id="PF03190">
    <property type="entry name" value="Thioredox_DsbH"/>
    <property type="match status" value="1"/>
</dbReference>
<dbReference type="Pfam" id="PF11412">
    <property type="entry name" value="DsbD_N"/>
    <property type="match status" value="1"/>
</dbReference>
<evidence type="ECO:0000313" key="3">
    <source>
        <dbReference type="EMBL" id="RJP19769.1"/>
    </source>
</evidence>
<sequence length="811" mass="91936">MTVKQEKMMPSAEEIAKLPPDGGPEFNRLIHEKSPYLLQHARNPVDWYPWSEEAFEKARKEDKPIFLSIGYSTCHWCHVMEWDSFEDTEVADILNRYYVCIKVDREERPDIDEVYMNATQLITNRGGWPNSVWLLPNRKPWYAGTFFPREDVQGRPGFKTILLSLAEFWQRRRQDVNRQADQLADVMERIMQAKNIEPIGEPSREMVTQAVRELRDAFDQEHGGFGDAPKFPPHTGLDLLFYEYRRTEDDYLLHMITRTLDGMAQGGIHDHLGGGFHRYSTDAEWLLPHFEKMLYDNALLARAYVMGFAATGNHDYREVAAKIFDWISHEMTDKGGGFYSALDADSEGVEGRSYVWTHEEVISALGEREGELFCRVFNVKPEGNFHEEATGKKKDLNVLFRSKTYSQLAEEEGIPEDEFRQRMEDCRRRLLQIRNMRVRPHLDDKVLSGWNGLMIGALAHAGGVLGESGYTRAADRAAKFVLKNMRKDGRLLRSSREGEARIEAYLDDYAFLIDGILDLYEATKTKSWLNEAVRLTEALLDLFHDEVDGGFYFTSKDHEQILTRLRDPLDKALPSGNGVAARVLVRLARLTGEHRYLSSARSCFEGFQPIMGRAPRSTESLLLALGMYLDTVSPGGIAVKEQEQPDVSVRKKPVKADVFVSKTAAAPGETVTIAAKLTIDKGWHINSNRPLQDYLIPTSLELHDSPAVSLGRVQYPIGTKVALGVDQEPVSVYEQTAWIVVPVKVARNAESGLRQLELMLQMQPCSKEKCLAPEKLKLSVPLEVNPAGGKGRHQAIFDIIGTMPKKASAKK</sequence>
<dbReference type="PANTHER" id="PTHR42899:SF1">
    <property type="entry name" value="SPERMATOGENESIS-ASSOCIATED PROTEIN 20"/>
    <property type="match status" value="1"/>
</dbReference>
<dbReference type="InterPro" id="IPR008928">
    <property type="entry name" value="6-hairpin_glycosidase_sf"/>
</dbReference>
<dbReference type="Gene3D" id="3.40.30.10">
    <property type="entry name" value="Glutaredoxin"/>
    <property type="match status" value="1"/>
</dbReference>
<dbReference type="Gene3D" id="1.50.10.20">
    <property type="match status" value="1"/>
</dbReference>
<dbReference type="PANTHER" id="PTHR42899">
    <property type="entry name" value="SPERMATOGENESIS-ASSOCIATED PROTEIN 20"/>
    <property type="match status" value="1"/>
</dbReference>
<name>A0A3A4NL08_ABYX5</name>
<feature type="domain" description="Thiol:disulfide interchange protein DsbD N-terminal" evidence="2">
    <location>
        <begin position="664"/>
        <end position="775"/>
    </location>
</feature>
<dbReference type="Gene3D" id="1.50.10.10">
    <property type="match status" value="1"/>
</dbReference>
<dbReference type="SUPFAM" id="SSF48208">
    <property type="entry name" value="Six-hairpin glycosidases"/>
    <property type="match status" value="1"/>
</dbReference>
<dbReference type="InterPro" id="IPR012341">
    <property type="entry name" value="6hp_glycosidase-like_sf"/>
</dbReference>
<proteinExistence type="predicted"/>
<evidence type="ECO:0000259" key="2">
    <source>
        <dbReference type="Pfam" id="PF11412"/>
    </source>
</evidence>
<dbReference type="InterPro" id="IPR028250">
    <property type="entry name" value="DsbDN"/>
</dbReference>
<dbReference type="GO" id="GO:0005975">
    <property type="term" value="P:carbohydrate metabolic process"/>
    <property type="evidence" value="ECO:0007669"/>
    <property type="project" value="InterPro"/>
</dbReference>
<dbReference type="InterPro" id="IPR024705">
    <property type="entry name" value="Ssp411"/>
</dbReference>
<evidence type="ECO:0000313" key="4">
    <source>
        <dbReference type="Proteomes" id="UP000265882"/>
    </source>
</evidence>